<protein>
    <submittedName>
        <fullName evidence="3">Uncharacterized protein</fullName>
    </submittedName>
</protein>
<dbReference type="AlphaFoldDB" id="A0A915HTG6"/>
<evidence type="ECO:0000256" key="1">
    <source>
        <dbReference type="SAM" id="MobiDB-lite"/>
    </source>
</evidence>
<evidence type="ECO:0000313" key="3">
    <source>
        <dbReference type="WBParaSite" id="nRc.2.0.1.t05054-RA"/>
    </source>
</evidence>
<dbReference type="WBParaSite" id="nRc.2.0.1.t05054-RA">
    <property type="protein sequence ID" value="nRc.2.0.1.t05054-RA"/>
    <property type="gene ID" value="nRc.2.0.1.g05054"/>
</dbReference>
<dbReference type="Proteomes" id="UP000887565">
    <property type="component" value="Unplaced"/>
</dbReference>
<evidence type="ECO:0000313" key="2">
    <source>
        <dbReference type="Proteomes" id="UP000887565"/>
    </source>
</evidence>
<name>A0A915HTG6_ROMCU</name>
<proteinExistence type="predicted"/>
<reference evidence="3" key="1">
    <citation type="submission" date="2022-11" db="UniProtKB">
        <authorList>
            <consortium name="WormBaseParasite"/>
        </authorList>
    </citation>
    <scope>IDENTIFICATION</scope>
</reference>
<keyword evidence="2" id="KW-1185">Reference proteome</keyword>
<feature type="region of interest" description="Disordered" evidence="1">
    <location>
        <begin position="43"/>
        <end position="76"/>
    </location>
</feature>
<sequence>MLLVHQPSAQLLQEVQQTESNLPRSLSTKNSTVLQPEAEVNRLTPPLKQFRAESSTEVNTERTQKRRERKYKEEQARNNQMKWQLALIQHPRTSRQVQEEAEAEVCDHAMLVRLYDQRQGPTSLQTSAVQEFLAAVMLPLSDEQLAEVQQALVQIYNNN</sequence>
<organism evidence="2 3">
    <name type="scientific">Romanomermis culicivorax</name>
    <name type="common">Nematode worm</name>
    <dbReference type="NCBI Taxonomy" id="13658"/>
    <lineage>
        <taxon>Eukaryota</taxon>
        <taxon>Metazoa</taxon>
        <taxon>Ecdysozoa</taxon>
        <taxon>Nematoda</taxon>
        <taxon>Enoplea</taxon>
        <taxon>Dorylaimia</taxon>
        <taxon>Mermithida</taxon>
        <taxon>Mermithoidea</taxon>
        <taxon>Mermithidae</taxon>
        <taxon>Romanomermis</taxon>
    </lineage>
</organism>
<accession>A0A915HTG6</accession>